<dbReference type="InterPro" id="IPR011990">
    <property type="entry name" value="TPR-like_helical_dom_sf"/>
</dbReference>
<proteinExistence type="predicted"/>
<evidence type="ECO:0000313" key="2">
    <source>
        <dbReference type="EMBL" id="PZP40806.1"/>
    </source>
</evidence>
<feature type="domain" description="SusD-like N-terminal" evidence="1">
    <location>
        <begin position="115"/>
        <end position="245"/>
    </location>
</feature>
<sequence>MKIIEMKNSNKIYFNHQKYNRLGVIVLIISALLFSSCEKKLEPSVYSQLSQNNFFNTAADASAAVTAMYSGMLMGDTYEAGWGGSNNGWLIQSSMETDETICSWGWPGWKRMNNLQFSIDDGVIVGIYTVMMPYISQITIDISKIQGINMDATIKNQYIAELRALRAHYSQILYNFYGPVPIRLDPVAAADPTSASIPRPSNDSMIQYIENDYKAAAAVLPTKFTGSDYGRFSKSACLVGLMKLYMKLHRWADAVTIGEQIKNNGFSLISDYSKNFSYDNKGGNTEIILAVPCNANATRTYNNWLANVLPSAPAYVDPSGMNLQEWGGYKMPWTTYDKFATNDKRLSVLLRKYAVDNAGTLFDAKLGGTVNGTYYAPFIGAIPKKYGVDPTSTTSVMGTDIVVWRYAD</sequence>
<dbReference type="SUPFAM" id="SSF48452">
    <property type="entry name" value="TPR-like"/>
    <property type="match status" value="1"/>
</dbReference>
<accession>A0A2W5G5Q2</accession>
<reference evidence="2 3" key="1">
    <citation type="submission" date="2017-11" db="EMBL/GenBank/DDBJ databases">
        <title>Infants hospitalized years apart are colonized by the same room-sourced microbial strains.</title>
        <authorList>
            <person name="Brooks B."/>
            <person name="Olm M.R."/>
            <person name="Firek B.A."/>
            <person name="Baker R."/>
            <person name="Thomas B.C."/>
            <person name="Morowitz M.J."/>
            <person name="Banfield J.F."/>
        </authorList>
    </citation>
    <scope>NUCLEOTIDE SEQUENCE [LARGE SCALE GENOMIC DNA]</scope>
    <source>
        <strain evidence="2">S2_009_000_R2_76</strain>
    </source>
</reference>
<protein>
    <submittedName>
        <fullName evidence="2">RagB/SusD family nutrient uptake outer membrane protein</fullName>
    </submittedName>
</protein>
<gene>
    <name evidence="2" type="ORF">DI598_19035</name>
</gene>
<dbReference type="Proteomes" id="UP000249645">
    <property type="component" value="Unassembled WGS sequence"/>
</dbReference>
<dbReference type="Pfam" id="PF14322">
    <property type="entry name" value="SusD-like_3"/>
    <property type="match status" value="1"/>
</dbReference>
<organism evidence="2 3">
    <name type="scientific">Pseudopedobacter saltans</name>
    <dbReference type="NCBI Taxonomy" id="151895"/>
    <lineage>
        <taxon>Bacteria</taxon>
        <taxon>Pseudomonadati</taxon>
        <taxon>Bacteroidota</taxon>
        <taxon>Sphingobacteriia</taxon>
        <taxon>Sphingobacteriales</taxon>
        <taxon>Sphingobacteriaceae</taxon>
        <taxon>Pseudopedobacter</taxon>
    </lineage>
</organism>
<feature type="non-terminal residue" evidence="2">
    <location>
        <position position="408"/>
    </location>
</feature>
<dbReference type="InterPro" id="IPR033985">
    <property type="entry name" value="SusD-like_N"/>
</dbReference>
<name>A0A2W5G5Q2_9SPHI</name>
<dbReference type="AlphaFoldDB" id="A0A2W5G5Q2"/>
<evidence type="ECO:0000313" key="3">
    <source>
        <dbReference type="Proteomes" id="UP000249645"/>
    </source>
</evidence>
<dbReference type="Gene3D" id="1.25.40.390">
    <property type="match status" value="1"/>
</dbReference>
<dbReference type="EMBL" id="QFOI01000582">
    <property type="protein sequence ID" value="PZP40806.1"/>
    <property type="molecule type" value="Genomic_DNA"/>
</dbReference>
<comment type="caution">
    <text evidence="2">The sequence shown here is derived from an EMBL/GenBank/DDBJ whole genome shotgun (WGS) entry which is preliminary data.</text>
</comment>
<evidence type="ECO:0000259" key="1">
    <source>
        <dbReference type="Pfam" id="PF14322"/>
    </source>
</evidence>